<keyword evidence="2" id="KW-1185">Reference proteome</keyword>
<dbReference type="EMBL" id="OP744025">
    <property type="protein sequence ID" value="UZZ64262.1"/>
    <property type="molecule type" value="Genomic_DNA"/>
</dbReference>
<reference evidence="1 2" key="1">
    <citation type="submission" date="2022-10" db="EMBL/GenBank/DDBJ databases">
        <authorList>
            <person name="Cortes-Martin A."/>
            <person name="Buttimer C.T.H."/>
            <person name="Hill C."/>
        </authorList>
    </citation>
    <scope>NUCLEOTIDE SEQUENCE [LARGE SCALE GENOMIC DNA]</scope>
</reference>
<evidence type="ECO:0000313" key="2">
    <source>
        <dbReference type="Proteomes" id="UP001236076"/>
    </source>
</evidence>
<evidence type="ECO:0000313" key="1">
    <source>
        <dbReference type="EMBL" id="UZZ64262.1"/>
    </source>
</evidence>
<name>A0AAE9PXT1_9CAUD</name>
<protein>
    <submittedName>
        <fullName evidence="1">Uncharacterized protein</fullName>
    </submittedName>
</protein>
<accession>A0AAE9PXT1</accession>
<gene>
    <name evidence="1" type="ORF">A54_22</name>
</gene>
<sequence length="125" mass="14441">MVDMDQFGKLKIPPHLFNKCIGEIMETVSKYGHTQQLREHLVKAINKYVVPDHKGERLMKKMVRCLVKKESGDFERAAKLGYGVNVYCAEGYMWLHRNIEDGNIGFVKTLIQNDGFEMISEVEYA</sequence>
<proteinExistence type="predicted"/>
<organism evidence="1 2">
    <name type="scientific">Escherichia phage A5-4</name>
    <dbReference type="NCBI Taxonomy" id="2996162"/>
    <lineage>
        <taxon>Viruses</taxon>
        <taxon>Duplodnaviria</taxon>
        <taxon>Heunggongvirae</taxon>
        <taxon>Uroviricota</taxon>
        <taxon>Caudoviricetes</taxon>
        <taxon>Vequintavirinae</taxon>
    </lineage>
</organism>
<dbReference type="Proteomes" id="UP001236076">
    <property type="component" value="Segment"/>
</dbReference>